<dbReference type="HOGENOM" id="CLU_2965519_0_0_1"/>
<organism evidence="1 2">
    <name type="scientific">Solanum tuberosum</name>
    <name type="common">Potato</name>
    <dbReference type="NCBI Taxonomy" id="4113"/>
    <lineage>
        <taxon>Eukaryota</taxon>
        <taxon>Viridiplantae</taxon>
        <taxon>Streptophyta</taxon>
        <taxon>Embryophyta</taxon>
        <taxon>Tracheophyta</taxon>
        <taxon>Spermatophyta</taxon>
        <taxon>Magnoliopsida</taxon>
        <taxon>eudicotyledons</taxon>
        <taxon>Gunneridae</taxon>
        <taxon>Pentapetalae</taxon>
        <taxon>asterids</taxon>
        <taxon>lamiids</taxon>
        <taxon>Solanales</taxon>
        <taxon>Solanaceae</taxon>
        <taxon>Solanoideae</taxon>
        <taxon>Solaneae</taxon>
        <taxon>Solanum</taxon>
    </lineage>
</organism>
<reference evidence="1" key="2">
    <citation type="submission" date="2015-06" db="UniProtKB">
        <authorList>
            <consortium name="EnsemblPlants"/>
        </authorList>
    </citation>
    <scope>IDENTIFICATION</scope>
    <source>
        <strain evidence="1">DM1-3 516 R44</strain>
    </source>
</reference>
<evidence type="ECO:0000313" key="1">
    <source>
        <dbReference type="EnsemblPlants" id="PGSC0003DMT400083951"/>
    </source>
</evidence>
<dbReference type="EnsemblPlants" id="PGSC0003DMT400083951">
    <property type="protein sequence ID" value="PGSC0003DMT400083951"/>
    <property type="gene ID" value="PGSC0003DMG400033676"/>
</dbReference>
<dbReference type="Proteomes" id="UP000011115">
    <property type="component" value="Unassembled WGS sequence"/>
</dbReference>
<accession>M1D7E7</accession>
<sequence>MAAPSSPQPQVVRETFSKINYASLLHANSSSKPVTKTILNPVELVHGEPTIKFTMNEVA</sequence>
<evidence type="ECO:0000313" key="2">
    <source>
        <dbReference type="Proteomes" id="UP000011115"/>
    </source>
</evidence>
<protein>
    <submittedName>
        <fullName evidence="1">Uncharacterized protein</fullName>
    </submittedName>
</protein>
<dbReference type="InParanoid" id="M1D7E7"/>
<proteinExistence type="predicted"/>
<dbReference type="PaxDb" id="4113-PGSC0003DMT400083951"/>
<keyword evidence="2" id="KW-1185">Reference proteome</keyword>
<name>M1D7E7_SOLTU</name>
<dbReference type="Gramene" id="PGSC0003DMT400083951">
    <property type="protein sequence ID" value="PGSC0003DMT400083951"/>
    <property type="gene ID" value="PGSC0003DMG400033676"/>
</dbReference>
<dbReference type="AlphaFoldDB" id="M1D7E7"/>
<reference evidence="2" key="1">
    <citation type="journal article" date="2011" name="Nature">
        <title>Genome sequence and analysis of the tuber crop potato.</title>
        <authorList>
            <consortium name="The Potato Genome Sequencing Consortium"/>
        </authorList>
    </citation>
    <scope>NUCLEOTIDE SEQUENCE [LARGE SCALE GENOMIC DNA]</scope>
    <source>
        <strain evidence="2">cv. DM1-3 516 R44</strain>
    </source>
</reference>